<dbReference type="SUPFAM" id="SSF48452">
    <property type="entry name" value="TPR-like"/>
    <property type="match status" value="2"/>
</dbReference>
<dbReference type="PROSITE" id="PS50125">
    <property type="entry name" value="GUANYLATE_CYCLASE_2"/>
    <property type="match status" value="1"/>
</dbReference>
<evidence type="ECO:0000313" key="10">
    <source>
        <dbReference type="EMBL" id="GGW44311.1"/>
    </source>
</evidence>
<evidence type="ECO:0000256" key="3">
    <source>
        <dbReference type="ARBA" id="ARBA00022741"/>
    </source>
</evidence>
<evidence type="ECO:0000256" key="7">
    <source>
        <dbReference type="RuleBase" id="RU000405"/>
    </source>
</evidence>
<evidence type="ECO:0000256" key="4">
    <source>
        <dbReference type="ARBA" id="ARBA00022989"/>
    </source>
</evidence>
<dbReference type="PANTHER" id="PTHR11920">
    <property type="entry name" value="GUANYLYL CYCLASE"/>
    <property type="match status" value="1"/>
</dbReference>
<dbReference type="PROSITE" id="PS00452">
    <property type="entry name" value="GUANYLATE_CYCLASE_1"/>
    <property type="match status" value="1"/>
</dbReference>
<keyword evidence="3" id="KW-0547">Nucleotide-binding</keyword>
<dbReference type="InterPro" id="IPR001054">
    <property type="entry name" value="A/G_cyclase"/>
</dbReference>
<keyword evidence="6 7" id="KW-0456">Lyase</keyword>
<dbReference type="SMART" id="SM00044">
    <property type="entry name" value="CYCc"/>
    <property type="match status" value="1"/>
</dbReference>
<evidence type="ECO:0000256" key="2">
    <source>
        <dbReference type="ARBA" id="ARBA00022692"/>
    </source>
</evidence>
<dbReference type="EMBL" id="BMWP01000025">
    <property type="protein sequence ID" value="GGW44311.1"/>
    <property type="molecule type" value="Genomic_DNA"/>
</dbReference>
<dbReference type="InterPro" id="IPR019734">
    <property type="entry name" value="TPR_rpt"/>
</dbReference>
<name>A0A918MNT3_9FLAO</name>
<dbReference type="GO" id="GO:0035556">
    <property type="term" value="P:intracellular signal transduction"/>
    <property type="evidence" value="ECO:0007669"/>
    <property type="project" value="InterPro"/>
</dbReference>
<proteinExistence type="inferred from homology"/>
<sequence length="576" mass="65531">MADSLELIYNAGNFAKKDRLQLLGELAKNHPNPEKSLRYSEELLKTAKELGSTQYLLVGYREKGNSLRLKGDLSEGLSSYYEGVKLAAKDNLNHDLGLLYTSIAHVYSIMGNQNNTILYYKKAIAILGDLNDSLNYANALENLGDEYNLNMAKPDSALIFFKESGAIFKALDSKIGMAYNLGNTGLAYAQLGQYEIAEKNISEAIILLENLGDYYPICVYLTYMSDIYMQRDDWNAALEYALKSLKLAKQYDLKDQISAAFLQLSQLYDSKNNAVEAFGYYKQHILYKDSVKNITAVQQMANMRTNFEVSQKQTEVDLLSQRQKTQRIVVIATGVALFLIGLLTFGLYRRNRYIRKTKRIIEREKERSDELLLNILPEETAAELKQNGSVKAKKFESVTVLFTDFEGFTHYAENLAPEKLVESIDYYFTKFDEIIDKYGLEKIKTVGDSYMCAGGLPFPTEDHACRMIQAAMEIRDFVVHAKINQNQYEIRFNIRIGIHTGPVVAGIVGTKKFSYDIWGDTVNVASRMETMSIPGRINISKNTYDLIKDKVECEYRGEIQVKNRGEIKMFFANHCK</sequence>
<reference evidence="10" key="2">
    <citation type="submission" date="2020-09" db="EMBL/GenBank/DDBJ databases">
        <authorList>
            <person name="Sun Q."/>
            <person name="Kim S."/>
        </authorList>
    </citation>
    <scope>NUCLEOTIDE SEQUENCE</scope>
    <source>
        <strain evidence="10">KCTC 12113</strain>
    </source>
</reference>
<organism evidence="10 11">
    <name type="scientific">Arenibacter certesii</name>
    <dbReference type="NCBI Taxonomy" id="228955"/>
    <lineage>
        <taxon>Bacteria</taxon>
        <taxon>Pseudomonadati</taxon>
        <taxon>Bacteroidota</taxon>
        <taxon>Flavobacteriia</taxon>
        <taxon>Flavobacteriales</taxon>
        <taxon>Flavobacteriaceae</taxon>
        <taxon>Arenibacter</taxon>
    </lineage>
</organism>
<dbReference type="GO" id="GO:0004016">
    <property type="term" value="F:adenylate cyclase activity"/>
    <property type="evidence" value="ECO:0007669"/>
    <property type="project" value="UniProtKB-ARBA"/>
</dbReference>
<dbReference type="RefSeq" id="WP_169720753.1">
    <property type="nucleotide sequence ID" value="NZ_BMWP01000025.1"/>
</dbReference>
<dbReference type="InterPro" id="IPR050401">
    <property type="entry name" value="Cyclic_nucleotide_synthase"/>
</dbReference>
<evidence type="ECO:0000256" key="1">
    <source>
        <dbReference type="ARBA" id="ARBA00004370"/>
    </source>
</evidence>
<dbReference type="InterPro" id="IPR011990">
    <property type="entry name" value="TPR-like_helical_dom_sf"/>
</dbReference>
<evidence type="ECO:0000313" key="11">
    <source>
        <dbReference type="Proteomes" id="UP000634668"/>
    </source>
</evidence>
<evidence type="ECO:0000256" key="8">
    <source>
        <dbReference type="SAM" id="Phobius"/>
    </source>
</evidence>
<keyword evidence="2 8" id="KW-0812">Transmembrane</keyword>
<comment type="caution">
    <text evidence="10">The sequence shown here is derived from an EMBL/GenBank/DDBJ whole genome shotgun (WGS) entry which is preliminary data.</text>
</comment>
<dbReference type="CDD" id="cd07302">
    <property type="entry name" value="CHD"/>
    <property type="match status" value="1"/>
</dbReference>
<protein>
    <recommendedName>
        <fullName evidence="9">Guanylate cyclase domain-containing protein</fullName>
    </recommendedName>
</protein>
<keyword evidence="4 8" id="KW-1133">Transmembrane helix</keyword>
<dbReference type="Proteomes" id="UP000634668">
    <property type="component" value="Unassembled WGS sequence"/>
</dbReference>
<dbReference type="InterPro" id="IPR029787">
    <property type="entry name" value="Nucleotide_cyclase"/>
</dbReference>
<dbReference type="SUPFAM" id="SSF55073">
    <property type="entry name" value="Nucleotide cyclase"/>
    <property type="match status" value="1"/>
</dbReference>
<dbReference type="AlphaFoldDB" id="A0A918MNT3"/>
<dbReference type="GO" id="GO:0000166">
    <property type="term" value="F:nucleotide binding"/>
    <property type="evidence" value="ECO:0007669"/>
    <property type="project" value="UniProtKB-KW"/>
</dbReference>
<dbReference type="GO" id="GO:0009190">
    <property type="term" value="P:cyclic nucleotide biosynthetic process"/>
    <property type="evidence" value="ECO:0007669"/>
    <property type="project" value="InterPro"/>
</dbReference>
<dbReference type="GO" id="GO:0016020">
    <property type="term" value="C:membrane"/>
    <property type="evidence" value="ECO:0007669"/>
    <property type="project" value="UniProtKB-SubCell"/>
</dbReference>
<evidence type="ECO:0000256" key="6">
    <source>
        <dbReference type="ARBA" id="ARBA00023239"/>
    </source>
</evidence>
<gene>
    <name evidence="10" type="ORF">GCM10007383_30920</name>
</gene>
<keyword evidence="11" id="KW-1185">Reference proteome</keyword>
<dbReference type="Pfam" id="PF00211">
    <property type="entry name" value="Guanylate_cyc"/>
    <property type="match status" value="1"/>
</dbReference>
<evidence type="ECO:0000256" key="5">
    <source>
        <dbReference type="ARBA" id="ARBA00023136"/>
    </source>
</evidence>
<reference evidence="10" key="1">
    <citation type="journal article" date="2014" name="Int. J. Syst. Evol. Microbiol.">
        <title>Complete genome sequence of Corynebacterium casei LMG S-19264T (=DSM 44701T), isolated from a smear-ripened cheese.</title>
        <authorList>
            <consortium name="US DOE Joint Genome Institute (JGI-PGF)"/>
            <person name="Walter F."/>
            <person name="Albersmeier A."/>
            <person name="Kalinowski J."/>
            <person name="Ruckert C."/>
        </authorList>
    </citation>
    <scope>NUCLEOTIDE SEQUENCE</scope>
    <source>
        <strain evidence="10">KCTC 12113</strain>
    </source>
</reference>
<dbReference type="SMART" id="SM00028">
    <property type="entry name" value="TPR"/>
    <property type="match status" value="5"/>
</dbReference>
<comment type="subcellular location">
    <subcellularLocation>
        <location evidence="1">Membrane</location>
    </subcellularLocation>
</comment>
<dbReference type="InterPro" id="IPR018297">
    <property type="entry name" value="A/G_cyclase_CS"/>
</dbReference>
<feature type="transmembrane region" description="Helical" evidence="8">
    <location>
        <begin position="328"/>
        <end position="348"/>
    </location>
</feature>
<evidence type="ECO:0000259" key="9">
    <source>
        <dbReference type="PROSITE" id="PS50125"/>
    </source>
</evidence>
<comment type="similarity">
    <text evidence="7">Belongs to the adenylyl cyclase class-4/guanylyl cyclase family.</text>
</comment>
<dbReference type="Gene3D" id="1.25.40.10">
    <property type="entry name" value="Tetratricopeptide repeat domain"/>
    <property type="match status" value="1"/>
</dbReference>
<dbReference type="Gene3D" id="3.30.70.1230">
    <property type="entry name" value="Nucleotide cyclase"/>
    <property type="match status" value="1"/>
</dbReference>
<dbReference type="PANTHER" id="PTHR11920:SF335">
    <property type="entry name" value="GUANYLATE CYCLASE"/>
    <property type="match status" value="1"/>
</dbReference>
<accession>A0A918MNT3</accession>
<feature type="domain" description="Guanylate cyclase" evidence="9">
    <location>
        <begin position="399"/>
        <end position="529"/>
    </location>
</feature>
<keyword evidence="5 8" id="KW-0472">Membrane</keyword>